<dbReference type="SMART" id="SM01156">
    <property type="entry name" value="DUF1716"/>
    <property type="match status" value="1"/>
</dbReference>
<feature type="coiled-coil region" evidence="6">
    <location>
        <begin position="282"/>
        <end position="309"/>
    </location>
</feature>
<dbReference type="RefSeq" id="XP_009495188.1">
    <property type="nucleotide sequence ID" value="XM_009496913.1"/>
</dbReference>
<dbReference type="OrthoDB" id="1898821at2759"/>
<reference evidence="10" key="1">
    <citation type="submission" date="2013-04" db="EMBL/GenBank/DDBJ databases">
        <title>The Genome Sequence of Fonticula alba ATCC 38817.</title>
        <authorList>
            <consortium name="The Broad Institute Genomics Platform"/>
            <person name="Russ C."/>
            <person name="Cuomo C."/>
            <person name="Burger G."/>
            <person name="Gray M.W."/>
            <person name="Holland P.W.H."/>
            <person name="King N."/>
            <person name="Lang F.B.F."/>
            <person name="Roger A.J."/>
            <person name="Ruiz-Trillo I."/>
            <person name="Brown M."/>
            <person name="Walker B."/>
            <person name="Young S."/>
            <person name="Zeng Q."/>
            <person name="Gargeya S."/>
            <person name="Fitzgerald M."/>
            <person name="Haas B."/>
            <person name="Abouelleil A."/>
            <person name="Allen A.W."/>
            <person name="Alvarado L."/>
            <person name="Arachchi H.M."/>
            <person name="Berlin A.M."/>
            <person name="Chapman S.B."/>
            <person name="Gainer-Dewar J."/>
            <person name="Goldberg J."/>
            <person name="Griggs A."/>
            <person name="Gujja S."/>
            <person name="Hansen M."/>
            <person name="Howarth C."/>
            <person name="Imamovic A."/>
            <person name="Ireland A."/>
            <person name="Larimer J."/>
            <person name="McCowan C."/>
            <person name="Murphy C."/>
            <person name="Pearson M."/>
            <person name="Poon T.W."/>
            <person name="Priest M."/>
            <person name="Roberts A."/>
            <person name="Saif S."/>
            <person name="Shea T."/>
            <person name="Sisk P."/>
            <person name="Sykes S."/>
            <person name="Wortman J."/>
            <person name="Nusbaum C."/>
            <person name="Birren B."/>
        </authorList>
    </citation>
    <scope>NUCLEOTIDE SEQUENCE [LARGE SCALE GENOMIC DNA]</scope>
    <source>
        <strain evidence="10">ATCC 38817</strain>
    </source>
</reference>
<evidence type="ECO:0000256" key="6">
    <source>
        <dbReference type="SAM" id="Coils"/>
    </source>
</evidence>
<proteinExistence type="predicted"/>
<evidence type="ECO:0000256" key="8">
    <source>
        <dbReference type="SAM" id="Phobius"/>
    </source>
</evidence>
<keyword evidence="4 6" id="KW-0175">Coiled coil</keyword>
<dbReference type="PANTHER" id="PTHR14978">
    <property type="entry name" value="BETA-CATENIN-LIKE PROTEIN 1 NUCLEAR ASSOCIATED PROTEIN"/>
    <property type="match status" value="1"/>
</dbReference>
<dbReference type="STRING" id="691883.A0A058ZB69"/>
<accession>A0A058ZB69</accession>
<keyword evidence="8" id="KW-0472">Membrane</keyword>
<organism evidence="10">
    <name type="scientific">Fonticula alba</name>
    <name type="common">Slime mold</name>
    <dbReference type="NCBI Taxonomy" id="691883"/>
    <lineage>
        <taxon>Eukaryota</taxon>
        <taxon>Rotosphaerida</taxon>
        <taxon>Fonticulaceae</taxon>
        <taxon>Fonticula</taxon>
    </lineage>
</organism>
<feature type="region of interest" description="Disordered" evidence="7">
    <location>
        <begin position="1"/>
        <end position="87"/>
    </location>
</feature>
<dbReference type="Proteomes" id="UP000030693">
    <property type="component" value="Unassembled WGS sequence"/>
</dbReference>
<dbReference type="PANTHER" id="PTHR14978:SF0">
    <property type="entry name" value="BETA-CATENIN-LIKE PROTEIN 1"/>
    <property type="match status" value="1"/>
</dbReference>
<feature type="compositionally biased region" description="Basic and acidic residues" evidence="7">
    <location>
        <begin position="1"/>
        <end position="11"/>
    </location>
</feature>
<feature type="domain" description="Beta-catenin-like protein 1 N-terminal" evidence="9">
    <location>
        <begin position="161"/>
        <end position="253"/>
    </location>
</feature>
<sequence>MDIDSLFKDLKSAPTRQPRDNAPAPGKRSAPPAELLEFSGGGADVPATVFGTGAGSSKRARTGLSLPPPTAQVTSTASLDDDDDRGVEFSRDDFQFVSFGEDDEGEDAATGLGLDEEDPYLAARERRGPAIPPSGAPIASQVTSMTKMIFDQLPDLPDTAPEAEGLGFLKGELKRLTVALEKALEANQTARGRFPDDPSKFMESEIELNACLKSMEIFPAEPALFAEIAAGPVPKILTDLLVHDNVDLSVTVVDLLKEFCDSDNILEAEAETRRLVRSLLDRQLLSLLMANLKRLNEKAEAESQCLFDTMSIFENLIELDPTTADTLAGEEVPLAKWLLQRVARTGGEPFNTNTQYASELLSIILQLSERARLGLSPSDRAPETELTFALLDGCGLDLLLQALAGCAYLRKTYKDDYDEMAEEEHVLSIIVSLLRFASTKPQPNRQRVLAKFSEDNFMKIDRLVDLLVVYTEREKRNAEALAQIRLSHLSRNESVDEDSLFSRRLEQGAFQLHLVSIIIAWVVILGGKLAERVRATLALRDFTPDVILAHLEDALWPSPSTQPA</sequence>
<name>A0A058ZB69_FONAL</name>
<feature type="transmembrane region" description="Helical" evidence="8">
    <location>
        <begin position="510"/>
        <end position="530"/>
    </location>
</feature>
<dbReference type="Gene3D" id="1.25.10.10">
    <property type="entry name" value="Leucine-rich Repeat Variant"/>
    <property type="match status" value="1"/>
</dbReference>
<evidence type="ECO:0000256" key="4">
    <source>
        <dbReference type="ARBA" id="ARBA00023054"/>
    </source>
</evidence>
<dbReference type="GeneID" id="20527752"/>
<dbReference type="Pfam" id="PF08216">
    <property type="entry name" value="CTNNBL"/>
    <property type="match status" value="1"/>
</dbReference>
<dbReference type="InterPro" id="IPR039678">
    <property type="entry name" value="CTNNBL1"/>
</dbReference>
<evidence type="ECO:0000256" key="1">
    <source>
        <dbReference type="ARBA" id="ARBA00004123"/>
    </source>
</evidence>
<evidence type="ECO:0000256" key="3">
    <source>
        <dbReference type="ARBA" id="ARBA00022737"/>
    </source>
</evidence>
<gene>
    <name evidence="10" type="ORF">H696_03027</name>
</gene>
<evidence type="ECO:0000256" key="5">
    <source>
        <dbReference type="ARBA" id="ARBA00023242"/>
    </source>
</evidence>
<dbReference type="InterPro" id="IPR011989">
    <property type="entry name" value="ARM-like"/>
</dbReference>
<evidence type="ECO:0000259" key="9">
    <source>
        <dbReference type="SMART" id="SM01156"/>
    </source>
</evidence>
<comment type="subcellular location">
    <subcellularLocation>
        <location evidence="1">Nucleus</location>
    </subcellularLocation>
</comment>
<keyword evidence="11" id="KW-1185">Reference proteome</keyword>
<evidence type="ECO:0000313" key="10">
    <source>
        <dbReference type="EMBL" id="KCV70672.1"/>
    </source>
</evidence>
<dbReference type="GO" id="GO:0005681">
    <property type="term" value="C:spliceosomal complex"/>
    <property type="evidence" value="ECO:0007669"/>
    <property type="project" value="TreeGrafter"/>
</dbReference>
<keyword evidence="2" id="KW-0597">Phosphoprotein</keyword>
<keyword evidence="5" id="KW-0539">Nucleus</keyword>
<protein>
    <recommendedName>
        <fullName evidence="9">Beta-catenin-like protein 1 N-terminal domain-containing protein</fullName>
    </recommendedName>
</protein>
<keyword evidence="8" id="KW-0812">Transmembrane</keyword>
<keyword evidence="8" id="KW-1133">Transmembrane helix</keyword>
<dbReference type="eggNOG" id="KOG2734">
    <property type="taxonomic scope" value="Eukaryota"/>
</dbReference>
<evidence type="ECO:0000256" key="7">
    <source>
        <dbReference type="SAM" id="MobiDB-lite"/>
    </source>
</evidence>
<keyword evidence="3" id="KW-0677">Repeat</keyword>
<evidence type="ECO:0000313" key="11">
    <source>
        <dbReference type="Proteomes" id="UP000030693"/>
    </source>
</evidence>
<dbReference type="EMBL" id="KB932204">
    <property type="protein sequence ID" value="KCV70672.1"/>
    <property type="molecule type" value="Genomic_DNA"/>
</dbReference>
<evidence type="ECO:0000256" key="2">
    <source>
        <dbReference type="ARBA" id="ARBA00022553"/>
    </source>
</evidence>
<dbReference type="OMA" id="ANVPQIC"/>
<dbReference type="InterPro" id="IPR013180">
    <property type="entry name" value="CTNNBL1_N"/>
</dbReference>
<dbReference type="AlphaFoldDB" id="A0A058ZB69"/>